<dbReference type="AlphaFoldDB" id="A0A9Q0L1J9"/>
<comment type="caution">
    <text evidence="2">The sequence shown here is derived from an EMBL/GenBank/DDBJ whole genome shotgun (WGS) entry which is preliminary data.</text>
</comment>
<feature type="compositionally biased region" description="Basic and acidic residues" evidence="1">
    <location>
        <begin position="60"/>
        <end position="72"/>
    </location>
</feature>
<evidence type="ECO:0000256" key="1">
    <source>
        <dbReference type="SAM" id="MobiDB-lite"/>
    </source>
</evidence>
<evidence type="ECO:0000313" key="3">
    <source>
        <dbReference type="Proteomes" id="UP001141806"/>
    </source>
</evidence>
<feature type="compositionally biased region" description="Acidic residues" evidence="1">
    <location>
        <begin position="75"/>
        <end position="85"/>
    </location>
</feature>
<keyword evidence="3" id="KW-1185">Reference proteome</keyword>
<reference evidence="2" key="1">
    <citation type="journal article" date="2023" name="Plant J.">
        <title>The genome of the king protea, Protea cynaroides.</title>
        <authorList>
            <person name="Chang J."/>
            <person name="Duong T.A."/>
            <person name="Schoeman C."/>
            <person name="Ma X."/>
            <person name="Roodt D."/>
            <person name="Barker N."/>
            <person name="Li Z."/>
            <person name="Van de Peer Y."/>
            <person name="Mizrachi E."/>
        </authorList>
    </citation>
    <scope>NUCLEOTIDE SEQUENCE</scope>
    <source>
        <tissue evidence="2">Young leaves</tissue>
    </source>
</reference>
<gene>
    <name evidence="2" type="ORF">NE237_031163</name>
</gene>
<name>A0A9Q0L1J9_9MAGN</name>
<protein>
    <submittedName>
        <fullName evidence="2">Uncharacterized protein</fullName>
    </submittedName>
</protein>
<dbReference type="EMBL" id="JAMYWD010000001">
    <property type="protein sequence ID" value="KAJ4980326.1"/>
    <property type="molecule type" value="Genomic_DNA"/>
</dbReference>
<organism evidence="2 3">
    <name type="scientific">Protea cynaroides</name>
    <dbReference type="NCBI Taxonomy" id="273540"/>
    <lineage>
        <taxon>Eukaryota</taxon>
        <taxon>Viridiplantae</taxon>
        <taxon>Streptophyta</taxon>
        <taxon>Embryophyta</taxon>
        <taxon>Tracheophyta</taxon>
        <taxon>Spermatophyta</taxon>
        <taxon>Magnoliopsida</taxon>
        <taxon>Proteales</taxon>
        <taxon>Proteaceae</taxon>
        <taxon>Protea</taxon>
    </lineage>
</organism>
<dbReference type="Proteomes" id="UP001141806">
    <property type="component" value="Unassembled WGS sequence"/>
</dbReference>
<feature type="region of interest" description="Disordered" evidence="1">
    <location>
        <begin position="60"/>
        <end position="133"/>
    </location>
</feature>
<sequence length="133" mass="14498">MVSTSKPHRRQRSSLGIFLLKGASLTPIASAQQRHKKTLILGRVTLLILLHTIVDDQRQAEGGEWSWRRIGSEGEYGDDDGEGDGAELRWSSDKHAEGGDGGADGGVELYQKDNMDDDGEGDCRTDQISMEVG</sequence>
<feature type="compositionally biased region" description="Basic and acidic residues" evidence="1">
    <location>
        <begin position="86"/>
        <end position="98"/>
    </location>
</feature>
<proteinExistence type="predicted"/>
<accession>A0A9Q0L1J9</accession>
<evidence type="ECO:0000313" key="2">
    <source>
        <dbReference type="EMBL" id="KAJ4980326.1"/>
    </source>
</evidence>